<evidence type="ECO:0000256" key="11">
    <source>
        <dbReference type="ARBA" id="ARBA00031550"/>
    </source>
</evidence>
<dbReference type="SUPFAM" id="SSF51905">
    <property type="entry name" value="FAD/NAD(P)-binding domain"/>
    <property type="match status" value="1"/>
</dbReference>
<gene>
    <name evidence="12" type="ORF">F1B92_04870</name>
</gene>
<evidence type="ECO:0000256" key="7">
    <source>
        <dbReference type="ARBA" id="ARBA00022630"/>
    </source>
</evidence>
<protein>
    <recommendedName>
        <fullName evidence="5">malate dehydrogenase (quinone)</fullName>
        <ecNumber evidence="5">1.1.5.4</ecNumber>
    </recommendedName>
    <alternativeName>
        <fullName evidence="11">MQO</fullName>
    </alternativeName>
    <alternativeName>
        <fullName evidence="10">Malate dehydrogenase [quinone]</fullName>
    </alternativeName>
</protein>
<keyword evidence="6" id="KW-0816">Tricarboxylic acid cycle</keyword>
<dbReference type="GO" id="GO:0006099">
    <property type="term" value="P:tricarboxylic acid cycle"/>
    <property type="evidence" value="ECO:0007669"/>
    <property type="project" value="UniProtKB-UniPathway"/>
</dbReference>
<name>A0A6L5WKH2_9BACT</name>
<reference evidence="12 13" key="1">
    <citation type="submission" date="2019-09" db="EMBL/GenBank/DDBJ databases">
        <authorList>
            <person name="Silva M."/>
            <person name="Pereira G."/>
            <person name="Lopes-Da-Costa L."/>
            <person name="Silva E."/>
        </authorList>
    </citation>
    <scope>NUCLEOTIDE SEQUENCE [LARGE SCALE GENOMIC DNA]</scope>
    <source>
        <strain evidence="12 13">FMV-PI01</strain>
    </source>
</reference>
<keyword evidence="8" id="KW-0274">FAD</keyword>
<evidence type="ECO:0000256" key="10">
    <source>
        <dbReference type="ARBA" id="ARBA00030660"/>
    </source>
</evidence>
<dbReference type="InterPro" id="IPR006231">
    <property type="entry name" value="MQO"/>
</dbReference>
<comment type="cofactor">
    <cofactor evidence="2">
        <name>FAD</name>
        <dbReference type="ChEBI" id="CHEBI:57692"/>
    </cofactor>
</comment>
<sequence length="450" mass="50301">MEEKHYEVVVIGGGISGSALLYELAKFSNIKSLAIVEKYEGIGTLNTKASANSQTIHCGDIETNYTLEKAKSVKAKADMISRYIINNNYGEKFAFKTQKLAMGVGEKEVDIIKNRFEDFKSLYPYLELFDKNRLKEIEPRLVFKENGEERDENIVAMGTTGEVFTTVDFGAMAVSLIENAKKVENKICDVYLNTEVEIIDKIGDRFYLKTKNKKSISADFVVVNAGAHSLYLAHKMGVGKDIGSVSMAGSFFLTKEKLLNGKVYMVQNPKLPFAALHADPDILANGCTRFGPTALPLPKLERYHGCLQSSCEWAKTLNLSKEIVSIFYDLLKDGEIRNYLFRNIAFEIPGLGVKLFVKDARKIIPSLKESEIYFARGFGGVRPQVLNKKSKKLEFGEFSVNEIDGVIFNMTPSPGATSCLGNAYRDAKIVCDYLGKNFDENKFKNELVDE</sequence>
<dbReference type="Pfam" id="PF06039">
    <property type="entry name" value="Mqo"/>
    <property type="match status" value="1"/>
</dbReference>
<keyword evidence="9" id="KW-0560">Oxidoreductase</keyword>
<evidence type="ECO:0000313" key="13">
    <source>
        <dbReference type="Proteomes" id="UP000476338"/>
    </source>
</evidence>
<dbReference type="UniPathway" id="UPA00223">
    <property type="reaction ID" value="UER01008"/>
</dbReference>
<dbReference type="GO" id="GO:0008924">
    <property type="term" value="F:L-malate dehydrogenase (quinone) activity"/>
    <property type="evidence" value="ECO:0007669"/>
    <property type="project" value="UniProtKB-EC"/>
</dbReference>
<keyword evidence="13" id="KW-1185">Reference proteome</keyword>
<dbReference type="RefSeq" id="WP_154570775.1">
    <property type="nucleotide sequence ID" value="NZ_VWSJ01000015.1"/>
</dbReference>
<dbReference type="EC" id="1.1.5.4" evidence="5"/>
<dbReference type="Gene3D" id="3.50.50.60">
    <property type="entry name" value="FAD/NAD(P)-binding domain"/>
    <property type="match status" value="1"/>
</dbReference>
<dbReference type="Proteomes" id="UP000476338">
    <property type="component" value="Unassembled WGS sequence"/>
</dbReference>
<dbReference type="EMBL" id="VWSJ01000015">
    <property type="protein sequence ID" value="MSN96505.1"/>
    <property type="molecule type" value="Genomic_DNA"/>
</dbReference>
<dbReference type="Gene3D" id="3.30.9.10">
    <property type="entry name" value="D-Amino Acid Oxidase, subunit A, domain 2"/>
    <property type="match status" value="1"/>
</dbReference>
<organism evidence="12 13">
    <name type="scientific">Campylobacter portucalensis</name>
    <dbReference type="NCBI Taxonomy" id="2608384"/>
    <lineage>
        <taxon>Bacteria</taxon>
        <taxon>Pseudomonadati</taxon>
        <taxon>Campylobacterota</taxon>
        <taxon>Epsilonproteobacteria</taxon>
        <taxon>Campylobacterales</taxon>
        <taxon>Campylobacteraceae</taxon>
        <taxon>Campylobacter</taxon>
    </lineage>
</organism>
<evidence type="ECO:0000256" key="6">
    <source>
        <dbReference type="ARBA" id="ARBA00022532"/>
    </source>
</evidence>
<dbReference type="GO" id="GO:0047545">
    <property type="term" value="F:(S)-2-hydroxyglutarate dehydrogenase activity"/>
    <property type="evidence" value="ECO:0007669"/>
    <property type="project" value="TreeGrafter"/>
</dbReference>
<evidence type="ECO:0000256" key="9">
    <source>
        <dbReference type="ARBA" id="ARBA00023002"/>
    </source>
</evidence>
<dbReference type="AlphaFoldDB" id="A0A6L5WKH2"/>
<accession>A0A6L5WKH2</accession>
<dbReference type="PANTHER" id="PTHR43104">
    <property type="entry name" value="L-2-HYDROXYGLUTARATE DEHYDROGENASE, MITOCHONDRIAL"/>
    <property type="match status" value="1"/>
</dbReference>
<comment type="caution">
    <text evidence="12">The sequence shown here is derived from an EMBL/GenBank/DDBJ whole genome shotgun (WGS) entry which is preliminary data.</text>
</comment>
<comment type="similarity">
    <text evidence="4">Belongs to the MQO family.</text>
</comment>
<comment type="pathway">
    <text evidence="3">Carbohydrate metabolism; tricarboxylic acid cycle; oxaloacetate from (S)-malate (quinone route): step 1/1.</text>
</comment>
<evidence type="ECO:0000256" key="2">
    <source>
        <dbReference type="ARBA" id="ARBA00001974"/>
    </source>
</evidence>
<dbReference type="GO" id="GO:0005737">
    <property type="term" value="C:cytoplasm"/>
    <property type="evidence" value="ECO:0007669"/>
    <property type="project" value="TreeGrafter"/>
</dbReference>
<evidence type="ECO:0000313" key="12">
    <source>
        <dbReference type="EMBL" id="MSN96505.1"/>
    </source>
</evidence>
<evidence type="ECO:0000256" key="5">
    <source>
        <dbReference type="ARBA" id="ARBA00013026"/>
    </source>
</evidence>
<comment type="catalytic activity">
    <reaction evidence="1">
        <text>(S)-malate + a quinone = a quinol + oxaloacetate</text>
        <dbReference type="Rhea" id="RHEA:46012"/>
        <dbReference type="ChEBI" id="CHEBI:15589"/>
        <dbReference type="ChEBI" id="CHEBI:16452"/>
        <dbReference type="ChEBI" id="CHEBI:24646"/>
        <dbReference type="ChEBI" id="CHEBI:132124"/>
        <dbReference type="EC" id="1.1.5.4"/>
    </reaction>
</comment>
<proteinExistence type="inferred from homology"/>
<dbReference type="InterPro" id="IPR036188">
    <property type="entry name" value="FAD/NAD-bd_sf"/>
</dbReference>
<keyword evidence="7" id="KW-0285">Flavoprotein</keyword>
<dbReference type="PANTHER" id="PTHR43104:SF2">
    <property type="entry name" value="L-2-HYDROXYGLUTARATE DEHYDROGENASE, MITOCHONDRIAL"/>
    <property type="match status" value="1"/>
</dbReference>
<evidence type="ECO:0000256" key="3">
    <source>
        <dbReference type="ARBA" id="ARBA00005012"/>
    </source>
</evidence>
<evidence type="ECO:0000256" key="1">
    <source>
        <dbReference type="ARBA" id="ARBA00001139"/>
    </source>
</evidence>
<reference evidence="12 13" key="2">
    <citation type="submission" date="2020-03" db="EMBL/GenBank/DDBJ databases">
        <title>Campylobacter portucalensis sp. nov., a new species of Campylobacter isolated from the reproductive tract of bulls.</title>
        <authorList>
            <person name="Silva M.F."/>
            <person name="Pereira G."/>
            <person name="Carneiro C."/>
            <person name="Hemphill A."/>
            <person name="Mateus L."/>
            <person name="Lopes-Da-Costa L."/>
            <person name="Silva E."/>
        </authorList>
    </citation>
    <scope>NUCLEOTIDE SEQUENCE [LARGE SCALE GENOMIC DNA]</scope>
    <source>
        <strain evidence="12 13">FMV-PI01</strain>
    </source>
</reference>
<evidence type="ECO:0000256" key="4">
    <source>
        <dbReference type="ARBA" id="ARBA00006389"/>
    </source>
</evidence>
<evidence type="ECO:0000256" key="8">
    <source>
        <dbReference type="ARBA" id="ARBA00022827"/>
    </source>
</evidence>